<dbReference type="EMBL" id="PKPP01011345">
    <property type="protein sequence ID" value="PWA44309.1"/>
    <property type="molecule type" value="Genomic_DNA"/>
</dbReference>
<comment type="caution">
    <text evidence="1">The sequence shown here is derived from an EMBL/GenBank/DDBJ whole genome shotgun (WGS) entry which is preliminary data.</text>
</comment>
<dbReference type="PANTHER" id="PTHR36617:SF15">
    <property type="entry name" value="REVERSE TRANSCRIPTASE ZINC-BINDING DOMAIN-CONTAINING PROTEIN"/>
    <property type="match status" value="1"/>
</dbReference>
<reference evidence="1 2" key="1">
    <citation type="journal article" date="2018" name="Mol. Plant">
        <title>The genome of Artemisia annua provides insight into the evolution of Asteraceae family and artemisinin biosynthesis.</title>
        <authorList>
            <person name="Shen Q."/>
            <person name="Zhang L."/>
            <person name="Liao Z."/>
            <person name="Wang S."/>
            <person name="Yan T."/>
            <person name="Shi P."/>
            <person name="Liu M."/>
            <person name="Fu X."/>
            <person name="Pan Q."/>
            <person name="Wang Y."/>
            <person name="Lv Z."/>
            <person name="Lu X."/>
            <person name="Zhang F."/>
            <person name="Jiang W."/>
            <person name="Ma Y."/>
            <person name="Chen M."/>
            <person name="Hao X."/>
            <person name="Li L."/>
            <person name="Tang Y."/>
            <person name="Lv G."/>
            <person name="Zhou Y."/>
            <person name="Sun X."/>
            <person name="Brodelius P.E."/>
            <person name="Rose J.K.C."/>
            <person name="Tang K."/>
        </authorList>
    </citation>
    <scope>NUCLEOTIDE SEQUENCE [LARGE SCALE GENOMIC DNA]</scope>
    <source>
        <strain evidence="2">cv. Huhao1</strain>
        <tissue evidence="1">Leaf</tissue>
    </source>
</reference>
<keyword evidence="1" id="KW-0808">Transferase</keyword>
<name>A0A2U1L5Q8_ARTAN</name>
<keyword evidence="2" id="KW-1185">Reference proteome</keyword>
<keyword evidence="1" id="KW-0695">RNA-directed DNA polymerase</keyword>
<protein>
    <submittedName>
        <fullName evidence="1">RNA-directed DNA polymerase, eukaryota, Reverse transcriptase zinc-binding domain protein</fullName>
    </submittedName>
</protein>
<dbReference type="OrthoDB" id="1740865at2759"/>
<evidence type="ECO:0000313" key="2">
    <source>
        <dbReference type="Proteomes" id="UP000245207"/>
    </source>
</evidence>
<dbReference type="PANTHER" id="PTHR36617">
    <property type="entry name" value="PROTEIN, PUTATIVE-RELATED"/>
    <property type="match status" value="1"/>
</dbReference>
<evidence type="ECO:0000313" key="1">
    <source>
        <dbReference type="EMBL" id="PWA44309.1"/>
    </source>
</evidence>
<proteinExistence type="predicted"/>
<dbReference type="Proteomes" id="UP000245207">
    <property type="component" value="Unassembled WGS sequence"/>
</dbReference>
<dbReference type="AlphaFoldDB" id="A0A2U1L5Q8"/>
<gene>
    <name evidence="1" type="ORF">CTI12_AA526380</name>
</gene>
<sequence length="152" mass="17546">MFYNEPNARWVSVIKSIHADERGVTDFKAIKVKIGPWFHIARLKEDFLHLNINMDTIFKKAVNGELTSFWNDIWIGDSPLKFAFGRLYALKTDKSCSVSSRCPSFDHTSSLTYRRHWRRSPCSGPKSTQLIELEELRAHFRLIYGPTSGHAS</sequence>
<accession>A0A2U1L5Q8</accession>
<organism evidence="1 2">
    <name type="scientific">Artemisia annua</name>
    <name type="common">Sweet wormwood</name>
    <dbReference type="NCBI Taxonomy" id="35608"/>
    <lineage>
        <taxon>Eukaryota</taxon>
        <taxon>Viridiplantae</taxon>
        <taxon>Streptophyta</taxon>
        <taxon>Embryophyta</taxon>
        <taxon>Tracheophyta</taxon>
        <taxon>Spermatophyta</taxon>
        <taxon>Magnoliopsida</taxon>
        <taxon>eudicotyledons</taxon>
        <taxon>Gunneridae</taxon>
        <taxon>Pentapetalae</taxon>
        <taxon>asterids</taxon>
        <taxon>campanulids</taxon>
        <taxon>Asterales</taxon>
        <taxon>Asteraceae</taxon>
        <taxon>Asteroideae</taxon>
        <taxon>Anthemideae</taxon>
        <taxon>Artemisiinae</taxon>
        <taxon>Artemisia</taxon>
    </lineage>
</organism>
<keyword evidence="1" id="KW-0548">Nucleotidyltransferase</keyword>
<dbReference type="GO" id="GO:0003964">
    <property type="term" value="F:RNA-directed DNA polymerase activity"/>
    <property type="evidence" value="ECO:0007669"/>
    <property type="project" value="UniProtKB-KW"/>
</dbReference>